<evidence type="ECO:0000256" key="1">
    <source>
        <dbReference type="SAM" id="Phobius"/>
    </source>
</evidence>
<reference evidence="2" key="1">
    <citation type="journal article" date="2018" name="PLoS Negl. Trop. Dis.">
        <title>An insight into the salivary gland and fat body transcriptome of Panstrongylus lignarius (Hemiptera: Heteroptera), the main vector of Chagas disease in Peru.</title>
        <authorList>
            <person name="Nevoa J.C."/>
            <person name="Mendes M.T."/>
            <person name="da Silva M.V."/>
            <person name="Soares S.C."/>
            <person name="Oliveira C.J.F."/>
            <person name="Ribeiro J.M.C."/>
        </authorList>
    </citation>
    <scope>NUCLEOTIDE SEQUENCE</scope>
</reference>
<proteinExistence type="predicted"/>
<name>A0A224Y2X1_9HEMI</name>
<dbReference type="EMBL" id="GFTR01001575">
    <property type="protein sequence ID" value="JAW14851.1"/>
    <property type="molecule type" value="Transcribed_RNA"/>
</dbReference>
<protein>
    <submittedName>
        <fullName evidence="2">Uncharacterized protein</fullName>
    </submittedName>
</protein>
<accession>A0A224Y2X1</accession>
<feature type="transmembrane region" description="Helical" evidence="1">
    <location>
        <begin position="42"/>
        <end position="64"/>
    </location>
</feature>
<organism evidence="2">
    <name type="scientific">Panstrongylus lignarius</name>
    <dbReference type="NCBI Taxonomy" id="156445"/>
    <lineage>
        <taxon>Eukaryota</taxon>
        <taxon>Metazoa</taxon>
        <taxon>Ecdysozoa</taxon>
        <taxon>Arthropoda</taxon>
        <taxon>Hexapoda</taxon>
        <taxon>Insecta</taxon>
        <taxon>Pterygota</taxon>
        <taxon>Neoptera</taxon>
        <taxon>Paraneoptera</taxon>
        <taxon>Hemiptera</taxon>
        <taxon>Heteroptera</taxon>
        <taxon>Panheteroptera</taxon>
        <taxon>Cimicomorpha</taxon>
        <taxon>Reduviidae</taxon>
        <taxon>Triatominae</taxon>
        <taxon>Panstrongylus</taxon>
    </lineage>
</organism>
<keyword evidence="1" id="KW-0472">Membrane</keyword>
<evidence type="ECO:0000313" key="2">
    <source>
        <dbReference type="EMBL" id="JAW14851.1"/>
    </source>
</evidence>
<keyword evidence="1" id="KW-0812">Transmembrane</keyword>
<sequence length="100" mass="12126">MVARICKRFLLYILVFFLRSLFARICIRFCIFFFHFFTHPLILVEFLLGIFPMSIFFTLILLHFFSMLCLYRFTRLIIFSIFILNLSRFSSVTLIIINFS</sequence>
<dbReference type="AlphaFoldDB" id="A0A224Y2X1"/>
<feature type="transmembrane region" description="Helical" evidence="1">
    <location>
        <begin position="9"/>
        <end position="36"/>
    </location>
</feature>
<feature type="transmembrane region" description="Helical" evidence="1">
    <location>
        <begin position="76"/>
        <end position="97"/>
    </location>
</feature>
<keyword evidence="1" id="KW-1133">Transmembrane helix</keyword>